<dbReference type="Pfam" id="PF00154">
    <property type="entry name" value="RecA_N"/>
    <property type="match status" value="1"/>
</dbReference>
<dbReference type="InterPro" id="IPR049428">
    <property type="entry name" value="RecA-like_N"/>
</dbReference>
<dbReference type="EMBL" id="LAZR01048403">
    <property type="protein sequence ID" value="KKK92006.1"/>
    <property type="molecule type" value="Genomic_DNA"/>
</dbReference>
<dbReference type="AlphaFoldDB" id="A0A0F9C5T7"/>
<dbReference type="PRINTS" id="PR00142">
    <property type="entry name" value="RECA"/>
</dbReference>
<proteinExistence type="inferred from homology"/>
<dbReference type="Gene3D" id="3.40.50.300">
    <property type="entry name" value="P-loop containing nucleotide triphosphate hydrolases"/>
    <property type="match status" value="1"/>
</dbReference>
<comment type="caution">
    <text evidence="6">The sequence shown here is derived from an EMBL/GenBank/DDBJ whole genome shotgun (WGS) entry which is preliminary data.</text>
</comment>
<dbReference type="SUPFAM" id="SSF52540">
    <property type="entry name" value="P-loop containing nucleoside triphosphate hydrolases"/>
    <property type="match status" value="1"/>
</dbReference>
<protein>
    <recommendedName>
        <fullName evidence="5">RecA-like N-terminal domain-containing protein</fullName>
    </recommendedName>
</protein>
<dbReference type="GO" id="GO:0005829">
    <property type="term" value="C:cytosol"/>
    <property type="evidence" value="ECO:0007669"/>
    <property type="project" value="TreeGrafter"/>
</dbReference>
<evidence type="ECO:0000256" key="1">
    <source>
        <dbReference type="ARBA" id="ARBA00009391"/>
    </source>
</evidence>
<organism evidence="6">
    <name type="scientific">marine sediment metagenome</name>
    <dbReference type="NCBI Taxonomy" id="412755"/>
    <lineage>
        <taxon>unclassified sequences</taxon>
        <taxon>metagenomes</taxon>
        <taxon>ecological metagenomes</taxon>
    </lineage>
</organism>
<keyword evidence="2" id="KW-0547">Nucleotide-binding</keyword>
<keyword evidence="3" id="KW-0067">ATP-binding</keyword>
<evidence type="ECO:0000256" key="4">
    <source>
        <dbReference type="ARBA" id="ARBA00023172"/>
    </source>
</evidence>
<reference evidence="6" key="1">
    <citation type="journal article" date="2015" name="Nature">
        <title>Complex archaea that bridge the gap between prokaryotes and eukaryotes.</title>
        <authorList>
            <person name="Spang A."/>
            <person name="Saw J.H."/>
            <person name="Jorgensen S.L."/>
            <person name="Zaremba-Niedzwiedzka K."/>
            <person name="Martijn J."/>
            <person name="Lind A.E."/>
            <person name="van Eijk R."/>
            <person name="Schleper C."/>
            <person name="Guy L."/>
            <person name="Ettema T.J."/>
        </authorList>
    </citation>
    <scope>NUCLEOTIDE SEQUENCE</scope>
</reference>
<evidence type="ECO:0000256" key="2">
    <source>
        <dbReference type="ARBA" id="ARBA00022741"/>
    </source>
</evidence>
<feature type="domain" description="RecA-like N-terminal" evidence="5">
    <location>
        <begin position="13"/>
        <end position="244"/>
    </location>
</feature>
<dbReference type="InterPro" id="IPR013765">
    <property type="entry name" value="DNA_recomb/repair_RecA"/>
</dbReference>
<sequence length="245" mass="27001">MKRTKKPPFLSEQIKRKIAKPTVKKAEYDGDIGTVISTGSTLLDLAICGGRVRGGGIPGGILVEIFGPASSGKTVLLSEIAGATQRQKGQIMFNDPEARLNKQFAQIFGLDTDKMNYTTPNTVPEVFKAVRGWEPEGKGIHGIFADSLAALSTHLEMDKDEGDKMGMRRAKEFSEELRKTCRILAKNNYLMVCSNQIRQTMNEFGPKYKSPGGEAVGFYSSLRLRTEIAKKISRTIKLAGKEVKR</sequence>
<comment type="similarity">
    <text evidence="1">Belongs to the RecA family.</text>
</comment>
<dbReference type="GO" id="GO:0005524">
    <property type="term" value="F:ATP binding"/>
    <property type="evidence" value="ECO:0007669"/>
    <property type="project" value="UniProtKB-KW"/>
</dbReference>
<evidence type="ECO:0000256" key="3">
    <source>
        <dbReference type="ARBA" id="ARBA00022840"/>
    </source>
</evidence>
<dbReference type="PANTHER" id="PTHR45900">
    <property type="entry name" value="RECA"/>
    <property type="match status" value="1"/>
</dbReference>
<dbReference type="InterPro" id="IPR027417">
    <property type="entry name" value="P-loop_NTPase"/>
</dbReference>
<feature type="non-terminal residue" evidence="6">
    <location>
        <position position="245"/>
    </location>
</feature>
<keyword evidence="4" id="KW-0233">DNA recombination</keyword>
<gene>
    <name evidence="6" type="ORF">LCGC14_2707230</name>
</gene>
<dbReference type="PANTHER" id="PTHR45900:SF1">
    <property type="entry name" value="MITOCHONDRIAL DNA REPAIR PROTEIN RECA HOMOLOG-RELATED"/>
    <property type="match status" value="1"/>
</dbReference>
<name>A0A0F9C5T7_9ZZZZ</name>
<dbReference type="GO" id="GO:0006281">
    <property type="term" value="P:DNA repair"/>
    <property type="evidence" value="ECO:0007669"/>
    <property type="project" value="InterPro"/>
</dbReference>
<dbReference type="GO" id="GO:0006310">
    <property type="term" value="P:DNA recombination"/>
    <property type="evidence" value="ECO:0007669"/>
    <property type="project" value="UniProtKB-KW"/>
</dbReference>
<evidence type="ECO:0000259" key="5">
    <source>
        <dbReference type="Pfam" id="PF00154"/>
    </source>
</evidence>
<evidence type="ECO:0000313" key="6">
    <source>
        <dbReference type="EMBL" id="KKK92006.1"/>
    </source>
</evidence>
<dbReference type="GO" id="GO:0003697">
    <property type="term" value="F:single-stranded DNA binding"/>
    <property type="evidence" value="ECO:0007669"/>
    <property type="project" value="InterPro"/>
</dbReference>
<accession>A0A0F9C5T7</accession>